<organism evidence="3 4">
    <name type="scientific">Allohahella marinimesophila</name>
    <dbReference type="NCBI Taxonomy" id="1054972"/>
    <lineage>
        <taxon>Bacteria</taxon>
        <taxon>Pseudomonadati</taxon>
        <taxon>Pseudomonadota</taxon>
        <taxon>Gammaproteobacteria</taxon>
        <taxon>Oceanospirillales</taxon>
        <taxon>Hahellaceae</taxon>
        <taxon>Allohahella</taxon>
    </lineage>
</organism>
<dbReference type="GO" id="GO:0016787">
    <property type="term" value="F:hydrolase activity"/>
    <property type="evidence" value="ECO:0007669"/>
    <property type="project" value="UniProtKB-KW"/>
</dbReference>
<evidence type="ECO:0000313" key="3">
    <source>
        <dbReference type="EMBL" id="GAA3955318.1"/>
    </source>
</evidence>
<feature type="chain" id="PRO_5047397937" evidence="1">
    <location>
        <begin position="19"/>
        <end position="333"/>
    </location>
</feature>
<gene>
    <name evidence="3" type="ORF">GCM10022278_12380</name>
</gene>
<dbReference type="Gene3D" id="3.40.50.1820">
    <property type="entry name" value="alpha/beta hydrolase"/>
    <property type="match status" value="1"/>
</dbReference>
<dbReference type="RefSeq" id="WP_344804386.1">
    <property type="nucleotide sequence ID" value="NZ_BAABBO010000007.1"/>
</dbReference>
<dbReference type="EMBL" id="BAABBO010000007">
    <property type="protein sequence ID" value="GAA3955318.1"/>
    <property type="molecule type" value="Genomic_DNA"/>
</dbReference>
<keyword evidence="3" id="KW-0378">Hydrolase</keyword>
<dbReference type="PRINTS" id="PR00412">
    <property type="entry name" value="EPOXHYDRLASE"/>
</dbReference>
<evidence type="ECO:0000313" key="4">
    <source>
        <dbReference type="Proteomes" id="UP001501337"/>
    </source>
</evidence>
<keyword evidence="1" id="KW-0732">Signal</keyword>
<sequence>MQRLLHTLLLAAALPALAADEPAYGPRLEGFDYPHPVKKFELDSQGQTLEMAYMDIKPAKPNGETVVLLHGKNFCAATWESTITTLTGAGYRVIAPDQIGFCKSSKPEHYQFSFHQLSANTSALLSSLGIERHSVMGHSMGGMLATRHALLNPEQVKQLILVNPIGLEDWIAKGVPYRSIDSWYESELNASAEGMRKYQKSTYYAGTWRPEFDRWVDMRAGMFRGEGREAVAWNSALTYDMILTQPVVYEFDQLKPPTLLLIGEQDNTAVGKATASPEQQKTLGQYPQISQDAAERIPNATLVSFEDLGHSPQIQAPERFHEALLGYLQGSDS</sequence>
<feature type="domain" description="AB hydrolase-1" evidence="2">
    <location>
        <begin position="65"/>
        <end position="317"/>
    </location>
</feature>
<proteinExistence type="predicted"/>
<accession>A0ABP7NWA2</accession>
<dbReference type="InterPro" id="IPR050266">
    <property type="entry name" value="AB_hydrolase_sf"/>
</dbReference>
<protein>
    <submittedName>
        <fullName evidence="3">Alpha/beta hydrolase</fullName>
    </submittedName>
</protein>
<evidence type="ECO:0000259" key="2">
    <source>
        <dbReference type="Pfam" id="PF00561"/>
    </source>
</evidence>
<dbReference type="PRINTS" id="PR00111">
    <property type="entry name" value="ABHYDROLASE"/>
</dbReference>
<dbReference type="Pfam" id="PF00561">
    <property type="entry name" value="Abhydrolase_1"/>
    <property type="match status" value="1"/>
</dbReference>
<comment type="caution">
    <text evidence="3">The sequence shown here is derived from an EMBL/GenBank/DDBJ whole genome shotgun (WGS) entry which is preliminary data.</text>
</comment>
<dbReference type="Proteomes" id="UP001501337">
    <property type="component" value="Unassembled WGS sequence"/>
</dbReference>
<dbReference type="PANTHER" id="PTHR43798:SF33">
    <property type="entry name" value="HYDROLASE, PUTATIVE (AFU_ORTHOLOGUE AFUA_2G14860)-RELATED"/>
    <property type="match status" value="1"/>
</dbReference>
<dbReference type="SUPFAM" id="SSF53474">
    <property type="entry name" value="alpha/beta-Hydrolases"/>
    <property type="match status" value="1"/>
</dbReference>
<dbReference type="InterPro" id="IPR000639">
    <property type="entry name" value="Epox_hydrolase-like"/>
</dbReference>
<feature type="signal peptide" evidence="1">
    <location>
        <begin position="1"/>
        <end position="18"/>
    </location>
</feature>
<dbReference type="InterPro" id="IPR000073">
    <property type="entry name" value="AB_hydrolase_1"/>
</dbReference>
<evidence type="ECO:0000256" key="1">
    <source>
        <dbReference type="SAM" id="SignalP"/>
    </source>
</evidence>
<dbReference type="InterPro" id="IPR029058">
    <property type="entry name" value="AB_hydrolase_fold"/>
</dbReference>
<reference evidence="4" key="1">
    <citation type="journal article" date="2019" name="Int. J. Syst. Evol. Microbiol.">
        <title>The Global Catalogue of Microorganisms (GCM) 10K type strain sequencing project: providing services to taxonomists for standard genome sequencing and annotation.</title>
        <authorList>
            <consortium name="The Broad Institute Genomics Platform"/>
            <consortium name="The Broad Institute Genome Sequencing Center for Infectious Disease"/>
            <person name="Wu L."/>
            <person name="Ma J."/>
        </authorList>
    </citation>
    <scope>NUCLEOTIDE SEQUENCE [LARGE SCALE GENOMIC DNA]</scope>
    <source>
        <strain evidence="4">JCM 17555</strain>
    </source>
</reference>
<keyword evidence="4" id="KW-1185">Reference proteome</keyword>
<dbReference type="PANTHER" id="PTHR43798">
    <property type="entry name" value="MONOACYLGLYCEROL LIPASE"/>
    <property type="match status" value="1"/>
</dbReference>
<name>A0ABP7NWA2_9GAMM</name>